<reference evidence="1" key="1">
    <citation type="submission" date="2019-11" db="EMBL/GenBank/DDBJ databases">
        <authorList>
            <person name="Liu Y."/>
            <person name="Hou J."/>
            <person name="Li T.-Q."/>
            <person name="Guan C.-H."/>
            <person name="Wu X."/>
            <person name="Wu H.-Z."/>
            <person name="Ling F."/>
            <person name="Zhang R."/>
            <person name="Shi X.-G."/>
            <person name="Ren J.-P."/>
            <person name="Chen E.-F."/>
            <person name="Sun J.-M."/>
        </authorList>
    </citation>
    <scope>NUCLEOTIDE SEQUENCE</scope>
    <source>
        <strain evidence="1">Adult_tree_wgs_1</strain>
        <tissue evidence="1">Leaves</tissue>
    </source>
</reference>
<comment type="caution">
    <text evidence="1">The sequence shown here is derived from an EMBL/GenBank/DDBJ whole genome shotgun (WGS) entry which is preliminary data.</text>
</comment>
<name>A0A834LBU7_RHOSS</name>
<gene>
    <name evidence="1" type="ORF">RHSIM_Rhsim11G0128000</name>
</gene>
<dbReference type="Proteomes" id="UP000626092">
    <property type="component" value="Unassembled WGS sequence"/>
</dbReference>
<organism evidence="1 2">
    <name type="scientific">Rhododendron simsii</name>
    <name type="common">Sims's rhododendron</name>
    <dbReference type="NCBI Taxonomy" id="118357"/>
    <lineage>
        <taxon>Eukaryota</taxon>
        <taxon>Viridiplantae</taxon>
        <taxon>Streptophyta</taxon>
        <taxon>Embryophyta</taxon>
        <taxon>Tracheophyta</taxon>
        <taxon>Spermatophyta</taxon>
        <taxon>Magnoliopsida</taxon>
        <taxon>eudicotyledons</taxon>
        <taxon>Gunneridae</taxon>
        <taxon>Pentapetalae</taxon>
        <taxon>asterids</taxon>
        <taxon>Ericales</taxon>
        <taxon>Ericaceae</taxon>
        <taxon>Ericoideae</taxon>
        <taxon>Rhodoreae</taxon>
        <taxon>Rhododendron</taxon>
    </lineage>
</organism>
<keyword evidence="2" id="KW-1185">Reference proteome</keyword>
<evidence type="ECO:0000313" key="1">
    <source>
        <dbReference type="EMBL" id="KAF7127675.1"/>
    </source>
</evidence>
<proteinExistence type="predicted"/>
<protein>
    <submittedName>
        <fullName evidence="1">Uncharacterized protein</fullName>
    </submittedName>
</protein>
<evidence type="ECO:0000313" key="2">
    <source>
        <dbReference type="Proteomes" id="UP000626092"/>
    </source>
</evidence>
<dbReference type="AlphaFoldDB" id="A0A834LBU7"/>
<accession>A0A834LBU7</accession>
<sequence length="165" mass="18629">MSENGLESNQKKAVTEESNKRNMGMETYWQQLATKMNTEKEIHLQKLSKATWPTPLEPSMIESLAQGGFGGVLPYSVELGSSQMEVLAYNSHVASSVPGPCRVNEIDMLKKLTQHGAQAKNLVHVVMLMTEVISRLVDAYRSWDEERIPKVIEIPNWLVWPHPKV</sequence>
<dbReference type="EMBL" id="WJXA01000011">
    <property type="protein sequence ID" value="KAF7127675.1"/>
    <property type="molecule type" value="Genomic_DNA"/>
</dbReference>